<name>A0A514CSN7_9CAUD</name>
<accession>A0A514CSN7</accession>
<dbReference type="RefSeq" id="YP_009903666.1">
    <property type="nucleotide sequence ID" value="NC_049849.1"/>
</dbReference>
<evidence type="ECO:0000313" key="2">
    <source>
        <dbReference type="Proteomes" id="UP000320799"/>
    </source>
</evidence>
<organism evidence="1 2">
    <name type="scientific">Achromobacter phage Motura</name>
    <dbReference type="NCBI Taxonomy" id="2591403"/>
    <lineage>
        <taxon>Viruses</taxon>
        <taxon>Duplodnaviria</taxon>
        <taxon>Heunggongvirae</taxon>
        <taxon>Uroviricota</taxon>
        <taxon>Caudoviricetes</taxon>
        <taxon>Moturavirus</taxon>
        <taxon>Moturavirus motura</taxon>
    </lineage>
</organism>
<dbReference type="Proteomes" id="UP000320799">
    <property type="component" value="Segment"/>
</dbReference>
<dbReference type="KEGG" id="vg:56135942"/>
<keyword evidence="2" id="KW-1185">Reference proteome</keyword>
<dbReference type="EMBL" id="MN094788">
    <property type="protein sequence ID" value="QDH83485.1"/>
    <property type="molecule type" value="Genomic_DNA"/>
</dbReference>
<proteinExistence type="predicted"/>
<dbReference type="GeneID" id="56135942"/>
<sequence length="76" mass="8369">MQNENARNVILNIARTANVRYDGRDEDGNECFLVGFVELASVIALLEASGYGYADIEIDLQQPISGGVYLRVYVEG</sequence>
<reference evidence="1 2" key="1">
    <citation type="submission" date="2019-06" db="EMBL/GenBank/DDBJ databases">
        <authorList>
            <person name="Kincaid V.D."/>
            <person name="Fuller A."/>
            <person name="Hodges K."/>
            <person name="Bansal M."/>
            <person name="Essig J."/>
            <person name="Johnson A."/>
        </authorList>
    </citation>
    <scope>NUCLEOTIDE SEQUENCE [LARGE SCALE GENOMIC DNA]</scope>
</reference>
<evidence type="ECO:0000313" key="1">
    <source>
        <dbReference type="EMBL" id="QDH83485.1"/>
    </source>
</evidence>
<protein>
    <submittedName>
        <fullName evidence="1">Uncharacterized protein</fullName>
    </submittedName>
</protein>